<protein>
    <recommendedName>
        <fullName evidence="4">ECF transporter S component</fullName>
    </recommendedName>
</protein>
<evidence type="ECO:0000313" key="2">
    <source>
        <dbReference type="EMBL" id="GAQ25447.1"/>
    </source>
</evidence>
<dbReference type="STRING" id="224999.GCA_001485475_01464"/>
<dbReference type="Pfam" id="PF12822">
    <property type="entry name" value="ECF_trnsprt"/>
    <property type="match status" value="1"/>
</dbReference>
<keyword evidence="1" id="KW-1133">Transmembrane helix</keyword>
<keyword evidence="1" id="KW-0812">Transmembrane</keyword>
<dbReference type="RefSeq" id="WP_059032825.1">
    <property type="nucleotide sequence ID" value="NZ_DF977001.1"/>
</dbReference>
<evidence type="ECO:0008006" key="4">
    <source>
        <dbReference type="Google" id="ProtNLM"/>
    </source>
</evidence>
<proteinExistence type="predicted"/>
<feature type="transmembrane region" description="Helical" evidence="1">
    <location>
        <begin position="6"/>
        <end position="30"/>
    </location>
</feature>
<keyword evidence="3" id="KW-1185">Reference proteome</keyword>
<evidence type="ECO:0000313" key="3">
    <source>
        <dbReference type="Proteomes" id="UP000062160"/>
    </source>
</evidence>
<reference evidence="2" key="1">
    <citation type="journal article" date="2016" name="Genome Announc.">
        <title>Draft Genome Sequence of the Syntrophic Lactate-Degrading Bacterium Tepidanaerobacter syntrophicus JLT.</title>
        <authorList>
            <person name="Matsuura N."/>
            <person name="Ohashi A."/>
            <person name="Tourlousse D.M."/>
            <person name="Sekiguchi Y."/>
        </authorList>
    </citation>
    <scope>NUCLEOTIDE SEQUENCE [LARGE SCALE GENOMIC DNA]</scope>
    <source>
        <strain evidence="2">JL</strain>
    </source>
</reference>
<accession>A0A0U9HQY3</accession>
<dbReference type="InterPro" id="IPR024529">
    <property type="entry name" value="ECF_trnsprt_substrate-spec"/>
</dbReference>
<feature type="transmembrane region" description="Helical" evidence="1">
    <location>
        <begin position="137"/>
        <end position="165"/>
    </location>
</feature>
<feature type="transmembrane region" description="Helical" evidence="1">
    <location>
        <begin position="42"/>
        <end position="65"/>
    </location>
</feature>
<dbReference type="Gene3D" id="1.10.1760.20">
    <property type="match status" value="1"/>
</dbReference>
<dbReference type="EMBL" id="DF977001">
    <property type="protein sequence ID" value="GAQ25447.1"/>
    <property type="molecule type" value="Genomic_DNA"/>
</dbReference>
<dbReference type="OrthoDB" id="9815422at2"/>
<feature type="transmembrane region" description="Helical" evidence="1">
    <location>
        <begin position="103"/>
        <end position="125"/>
    </location>
</feature>
<name>A0A0U9HQY3_9FIRM</name>
<keyword evidence="1" id="KW-0472">Membrane</keyword>
<gene>
    <name evidence="2" type="ORF">TSYNT_7473</name>
</gene>
<evidence type="ECO:0000256" key="1">
    <source>
        <dbReference type="SAM" id="Phobius"/>
    </source>
</evidence>
<organism evidence="2">
    <name type="scientific">Tepidanaerobacter syntrophicus</name>
    <dbReference type="NCBI Taxonomy" id="224999"/>
    <lineage>
        <taxon>Bacteria</taxon>
        <taxon>Bacillati</taxon>
        <taxon>Bacillota</taxon>
        <taxon>Clostridia</taxon>
        <taxon>Thermosediminibacterales</taxon>
        <taxon>Tepidanaerobacteraceae</taxon>
        <taxon>Tepidanaerobacter</taxon>
    </lineage>
</organism>
<dbReference type="AlphaFoldDB" id="A0A0U9HQY3"/>
<dbReference type="Proteomes" id="UP000062160">
    <property type="component" value="Unassembled WGS sequence"/>
</dbReference>
<sequence>MRNDNLYQIALAGVFTAFGIVLPMMFHVLGLGSTFLPMHIPVLLSGFFLDAPAAAAVGALTPILSSIFTGMPPAFPVMPYMVFELAAYGYVTSFMYRKLHKNVYISLVCSMILGRIVSGVAVWMLTTFFGAKFPTPFAFIAASITKGLPGIAIQLIFIPAVVLLLKKYQIRARGRDTLEP</sequence>
<dbReference type="GO" id="GO:0022857">
    <property type="term" value="F:transmembrane transporter activity"/>
    <property type="evidence" value="ECO:0007669"/>
    <property type="project" value="InterPro"/>
</dbReference>